<organism evidence="11">
    <name type="scientific">Fopius arisanus</name>
    <dbReference type="NCBI Taxonomy" id="64838"/>
    <lineage>
        <taxon>Eukaryota</taxon>
        <taxon>Metazoa</taxon>
        <taxon>Ecdysozoa</taxon>
        <taxon>Arthropoda</taxon>
        <taxon>Hexapoda</taxon>
        <taxon>Insecta</taxon>
        <taxon>Pterygota</taxon>
        <taxon>Neoptera</taxon>
        <taxon>Endopterygota</taxon>
        <taxon>Hymenoptera</taxon>
        <taxon>Apocrita</taxon>
        <taxon>Ichneumonoidea</taxon>
        <taxon>Braconidae</taxon>
        <taxon>Opiinae</taxon>
        <taxon>Fopius</taxon>
    </lineage>
</organism>
<dbReference type="GO" id="GO:0005886">
    <property type="term" value="C:plasma membrane"/>
    <property type="evidence" value="ECO:0007669"/>
    <property type="project" value="TreeGrafter"/>
</dbReference>
<keyword evidence="7" id="KW-0675">Receptor</keyword>
<feature type="disulfide bond" evidence="9">
    <location>
        <begin position="59"/>
        <end position="77"/>
    </location>
</feature>
<comment type="subcellular location">
    <subcellularLocation>
        <location evidence="1">Membrane</location>
        <topology evidence="1">Single-pass membrane protein</topology>
    </subcellularLocation>
</comment>
<dbReference type="GO" id="GO:0043235">
    <property type="term" value="C:receptor complex"/>
    <property type="evidence" value="ECO:0007669"/>
    <property type="project" value="TreeGrafter"/>
</dbReference>
<dbReference type="PRINTS" id="PR00261">
    <property type="entry name" value="LDLRECEPTOR"/>
</dbReference>
<keyword evidence="6 9" id="KW-1015">Disulfide bond</keyword>
<proteinExistence type="predicted"/>
<evidence type="ECO:0000256" key="2">
    <source>
        <dbReference type="ARBA" id="ARBA00022692"/>
    </source>
</evidence>
<dbReference type="InterPro" id="IPR051221">
    <property type="entry name" value="LDLR-related"/>
</dbReference>
<comment type="caution">
    <text evidence="9">Lacks conserved residue(s) required for the propagation of feature annotation.</text>
</comment>
<feature type="disulfide bond" evidence="9">
    <location>
        <begin position="52"/>
        <end position="64"/>
    </location>
</feature>
<dbReference type="PROSITE" id="PS50068">
    <property type="entry name" value="LDLRA_2"/>
    <property type="match status" value="2"/>
</dbReference>
<dbReference type="AlphaFoldDB" id="A0A0C9QIF3"/>
<accession>A0A0C9QIF3</accession>
<keyword evidence="5 10" id="KW-0472">Membrane</keyword>
<evidence type="ECO:0000313" key="11">
    <source>
        <dbReference type="EMBL" id="JAG84295.1"/>
    </source>
</evidence>
<keyword evidence="2 10" id="KW-0812">Transmembrane</keyword>
<evidence type="ECO:0000256" key="6">
    <source>
        <dbReference type="ARBA" id="ARBA00023157"/>
    </source>
</evidence>
<reference evidence="11" key="1">
    <citation type="submission" date="2015-01" db="EMBL/GenBank/DDBJ databases">
        <title>Transcriptome Assembly of Fopius arisanus.</title>
        <authorList>
            <person name="Geib S."/>
        </authorList>
    </citation>
    <scope>NUCLEOTIDE SEQUENCE</scope>
</reference>
<evidence type="ECO:0000256" key="5">
    <source>
        <dbReference type="ARBA" id="ARBA00023136"/>
    </source>
</evidence>
<dbReference type="CDD" id="cd00112">
    <property type="entry name" value="LDLa"/>
    <property type="match status" value="2"/>
</dbReference>
<dbReference type="PROSITE" id="PS01209">
    <property type="entry name" value="LDLRA_1"/>
    <property type="match status" value="1"/>
</dbReference>
<name>A0A0C9QIF3_9HYME</name>
<evidence type="ECO:0000256" key="10">
    <source>
        <dbReference type="SAM" id="Phobius"/>
    </source>
</evidence>
<dbReference type="Gene3D" id="4.10.400.10">
    <property type="entry name" value="Low-density Lipoprotein Receptor"/>
    <property type="match status" value="2"/>
</dbReference>
<dbReference type="SUPFAM" id="SSF57424">
    <property type="entry name" value="LDL receptor-like module"/>
    <property type="match status" value="2"/>
</dbReference>
<feature type="non-terminal residue" evidence="11">
    <location>
        <position position="128"/>
    </location>
</feature>
<dbReference type="SMART" id="SM00192">
    <property type="entry name" value="LDLa"/>
    <property type="match status" value="2"/>
</dbReference>
<evidence type="ECO:0000256" key="1">
    <source>
        <dbReference type="ARBA" id="ARBA00004167"/>
    </source>
</evidence>
<dbReference type="InterPro" id="IPR036055">
    <property type="entry name" value="LDL_receptor-like_sf"/>
</dbReference>
<gene>
    <name evidence="11" type="primary">Vldlr</name>
    <name evidence="11" type="ORF">g.33009</name>
</gene>
<evidence type="ECO:0000256" key="9">
    <source>
        <dbReference type="PROSITE-ProRule" id="PRU00124"/>
    </source>
</evidence>
<evidence type="ECO:0000256" key="8">
    <source>
        <dbReference type="ARBA" id="ARBA00023180"/>
    </source>
</evidence>
<feature type="transmembrane region" description="Helical" evidence="10">
    <location>
        <begin position="20"/>
        <end position="38"/>
    </location>
</feature>
<evidence type="ECO:0000256" key="7">
    <source>
        <dbReference type="ARBA" id="ARBA00023170"/>
    </source>
</evidence>
<protein>
    <submittedName>
        <fullName evidence="11">Vldlr protein</fullName>
    </submittedName>
</protein>
<sequence length="128" mass="14136">MILVFPFVFPPKMISKRLGFTSIYIILCSSTLVISFGIDHSINDDYSTAESCKDTEFKCKNGKCIPGSWHCDTEPDCFDRSDEDPAVCRAKNCTAEQFTCRSGNGECVALSWMCDDSPDCSDGSDEAD</sequence>
<keyword evidence="3" id="KW-0677">Repeat</keyword>
<dbReference type="PANTHER" id="PTHR22722">
    <property type="entry name" value="LOW-DENSITY LIPOPROTEIN RECEPTOR-RELATED PROTEIN 2-RELATED"/>
    <property type="match status" value="1"/>
</dbReference>
<dbReference type="InterPro" id="IPR002172">
    <property type="entry name" value="LDrepeatLR_classA_rpt"/>
</dbReference>
<keyword evidence="4 10" id="KW-1133">Transmembrane helix</keyword>
<keyword evidence="8" id="KW-0325">Glycoprotein</keyword>
<dbReference type="InterPro" id="IPR023415">
    <property type="entry name" value="LDLR_class-A_CS"/>
</dbReference>
<evidence type="ECO:0000256" key="3">
    <source>
        <dbReference type="ARBA" id="ARBA00022737"/>
    </source>
</evidence>
<dbReference type="Pfam" id="PF00057">
    <property type="entry name" value="Ldl_recept_a"/>
    <property type="match status" value="2"/>
</dbReference>
<evidence type="ECO:0000256" key="4">
    <source>
        <dbReference type="ARBA" id="ARBA00022989"/>
    </source>
</evidence>
<dbReference type="EMBL" id="GBYB01014528">
    <property type="protein sequence ID" value="JAG84295.1"/>
    <property type="molecule type" value="Transcribed_RNA"/>
</dbReference>
<dbReference type="FunFam" id="4.10.400.10:FF:000005">
    <property type="entry name" value="low-density lipoprotein receptor-related protein 1B"/>
    <property type="match status" value="1"/>
</dbReference>